<dbReference type="Proteomes" id="UP001652581">
    <property type="component" value="Chromosome 22"/>
</dbReference>
<feature type="region of interest" description="Disordered" evidence="1">
    <location>
        <begin position="303"/>
        <end position="336"/>
    </location>
</feature>
<feature type="compositionally biased region" description="Low complexity" evidence="1">
    <location>
        <begin position="486"/>
        <end position="517"/>
    </location>
</feature>
<feature type="compositionally biased region" description="Polar residues" evidence="1">
    <location>
        <begin position="523"/>
        <end position="532"/>
    </location>
</feature>
<feature type="compositionally biased region" description="Low complexity" evidence="1">
    <location>
        <begin position="743"/>
        <end position="767"/>
    </location>
</feature>
<feature type="region of interest" description="Disordered" evidence="1">
    <location>
        <begin position="621"/>
        <end position="696"/>
    </location>
</feature>
<feature type="compositionally biased region" description="Low complexity" evidence="1">
    <location>
        <begin position="379"/>
        <end position="397"/>
    </location>
</feature>
<feature type="compositionally biased region" description="Polar residues" evidence="1">
    <location>
        <begin position="78"/>
        <end position="92"/>
    </location>
</feature>
<feature type="compositionally biased region" description="Low complexity" evidence="1">
    <location>
        <begin position="580"/>
        <end position="593"/>
    </location>
</feature>
<name>A0ABM5C6N1_VICPA</name>
<feature type="compositionally biased region" description="Polar residues" evidence="1">
    <location>
        <begin position="450"/>
        <end position="472"/>
    </location>
</feature>
<keyword evidence="2" id="KW-1185">Reference proteome</keyword>
<feature type="compositionally biased region" description="Polar residues" evidence="1">
    <location>
        <begin position="398"/>
        <end position="441"/>
    </location>
</feature>
<reference evidence="3" key="1">
    <citation type="submission" date="2025-08" db="UniProtKB">
        <authorList>
            <consortium name="RefSeq"/>
        </authorList>
    </citation>
    <scope>IDENTIFICATION</scope>
</reference>
<feature type="compositionally biased region" description="Polar residues" evidence="1">
    <location>
        <begin position="313"/>
        <end position="325"/>
    </location>
</feature>
<organism evidence="2 3">
    <name type="scientific">Vicugna pacos</name>
    <name type="common">Alpaca</name>
    <name type="synonym">Lama pacos</name>
    <dbReference type="NCBI Taxonomy" id="30538"/>
    <lineage>
        <taxon>Eukaryota</taxon>
        <taxon>Metazoa</taxon>
        <taxon>Chordata</taxon>
        <taxon>Craniata</taxon>
        <taxon>Vertebrata</taxon>
        <taxon>Euteleostomi</taxon>
        <taxon>Mammalia</taxon>
        <taxon>Eutheria</taxon>
        <taxon>Laurasiatheria</taxon>
        <taxon>Artiodactyla</taxon>
        <taxon>Tylopoda</taxon>
        <taxon>Camelidae</taxon>
        <taxon>Vicugna</taxon>
    </lineage>
</organism>
<feature type="compositionally biased region" description="Low complexity" evidence="1">
    <location>
        <begin position="967"/>
        <end position="982"/>
    </location>
</feature>
<evidence type="ECO:0000313" key="3">
    <source>
        <dbReference type="RefSeq" id="XP_072804310.1"/>
    </source>
</evidence>
<evidence type="ECO:0000313" key="2">
    <source>
        <dbReference type="Proteomes" id="UP001652581"/>
    </source>
</evidence>
<feature type="compositionally biased region" description="Polar residues" evidence="1">
    <location>
        <begin position="550"/>
        <end position="562"/>
    </location>
</feature>
<feature type="region of interest" description="Disordered" evidence="1">
    <location>
        <begin position="358"/>
        <end position="532"/>
    </location>
</feature>
<protein>
    <submittedName>
        <fullName evidence="3">Mucin-16-like</fullName>
    </submittedName>
</protein>
<feature type="compositionally biased region" description="Low complexity" evidence="1">
    <location>
        <begin position="630"/>
        <end position="656"/>
    </location>
</feature>
<feature type="region of interest" description="Disordered" evidence="1">
    <location>
        <begin position="52"/>
        <end position="97"/>
    </location>
</feature>
<feature type="region of interest" description="Disordered" evidence="1">
    <location>
        <begin position="743"/>
        <end position="772"/>
    </location>
</feature>
<feature type="compositionally biased region" description="Polar residues" evidence="1">
    <location>
        <begin position="595"/>
        <end position="609"/>
    </location>
</feature>
<gene>
    <name evidence="3" type="primary">LOC116285084</name>
</gene>
<feature type="compositionally biased region" description="Polar residues" evidence="1">
    <location>
        <begin position="203"/>
        <end position="222"/>
    </location>
</feature>
<feature type="region of interest" description="Disordered" evidence="1">
    <location>
        <begin position="967"/>
        <end position="1008"/>
    </location>
</feature>
<proteinExistence type="predicted"/>
<feature type="compositionally biased region" description="Low complexity" evidence="1">
    <location>
        <begin position="816"/>
        <end position="831"/>
    </location>
</feature>
<feature type="region of interest" description="Disordered" evidence="1">
    <location>
        <begin position="550"/>
        <end position="609"/>
    </location>
</feature>
<feature type="compositionally biased region" description="Basic and acidic residues" evidence="1">
    <location>
        <begin position="1089"/>
        <end position="1102"/>
    </location>
</feature>
<feature type="region of interest" description="Disordered" evidence="1">
    <location>
        <begin position="203"/>
        <end position="278"/>
    </location>
</feature>
<feature type="compositionally biased region" description="Polar residues" evidence="1">
    <location>
        <begin position="229"/>
        <end position="239"/>
    </location>
</feature>
<feature type="compositionally biased region" description="Low complexity" evidence="1">
    <location>
        <begin position="52"/>
        <end position="64"/>
    </location>
</feature>
<feature type="compositionally biased region" description="Low complexity" evidence="1">
    <location>
        <begin position="359"/>
        <end position="369"/>
    </location>
</feature>
<accession>A0ABM5C6N1</accession>
<dbReference type="RefSeq" id="XP_072804310.1">
    <property type="nucleotide sequence ID" value="XM_072948209.1"/>
</dbReference>
<feature type="region of interest" description="Disordered" evidence="1">
    <location>
        <begin position="1074"/>
        <end position="1102"/>
    </location>
</feature>
<evidence type="ECO:0000256" key="1">
    <source>
        <dbReference type="SAM" id="MobiDB-lite"/>
    </source>
</evidence>
<dbReference type="GeneID" id="116285084"/>
<sequence length="1196" mass="123785">MFLLETNKFSSPTIHKKLFNDDDLGLLVGLISCQQENDPFQCGFSETEENIAEPASQSEASAAATTMDLSEGARGGTTWPTGDSTSLETGISSGPVESVATTTRELSQGEPGGTTVDTHISLNTSSPGLENSVAIPESVTIQKVTMSSETDKSELIAKTNISTTAIPPTVLSEKTVTGGSIMDVTTAPTPGVTTTITTMETNSVLTTMPNAKGSTDSTSSLTPELKEMSTIQQNSSATDKITVLSKEPSDSLTEVSRAEPTSPSSMPTPGPVQSTVSPDTLAGIVTRPSASSVSTASAEMNITTQAGPPGATSLGTIPLDTSTKASRLGSHSAVTQSLTPSELTTFMSQGPGAVYWTNPSSVEATSSPSSPVPLPARMSPSPKSSPFPGRSPSSPTPATSILTHSLAKTTDMVSTSLEPGTSSPSSQISTNTEMLSTSEAPTGTEAVRPSENTAVTNGINTGSGRETHSSAPADSEPSIAMSPALTFSTSSDTSVSTSIPHSSVTTTIETDSTTSLTPELRETSTIQQNSSATQDVTVISQVPTGITTEVSRTEPITSSRTSIPGPVESSMSPDTPAGIVTRSSTSSVRTASAEMTITTQTGAPGATSQVTRTLDALPKASVAGTHSAVTQSLTQSPLTTLMSRGPSSGEATSSPSSPVPLPAGTSPAPESSTLPGRSPASPSPGTSHRTPGLVKTTEPFGTILEPAATLPPTLNSTKAEMLSASEFSVGSAKVLPSIYTTVTTAGSSSSGHDRSSSVPVFSESSSPTYPVGTASTLGETSFSTSMHSSFTTTGFDTKTLSRLTPRLSETSTALASGSETLTSTPSSPVSTHVWRSPETDAASPVKLSVPDQPLPSQDTQIPVETVTRFYGSPSVAGSAGTAVPTSHLSVPVTESTHHASTDMLSSAETILANALTSSPLEAMASFATSGVAGATSATLSVSPFSRTESGPEGAALSTMAETLLSSTASPSSILSTSDASTSPLPRWLTSPPAAPRAADSSLKAESSTAKGPLVMVSTLKTWTQPFRTSLSPMADTRMTDSVGLGPVTSSSQVLSHSTRLTRTDGIVKSITKIPNEADVRSASQHKHNRNDGHSPRCSKDDSFIGHQTWRRDQHSSSHDNPIYFQWRARDYTLTGPSFWGRDQCSCSSADRFLWDQPNRFEGSPQRFSWCISWHTHNSYTFRGRSQFSYSSSSRLP</sequence>
<feature type="region of interest" description="Disordered" evidence="1">
    <location>
        <begin position="810"/>
        <end position="859"/>
    </location>
</feature>